<feature type="transmembrane region" description="Helical" evidence="2">
    <location>
        <begin position="20"/>
        <end position="39"/>
    </location>
</feature>
<reference evidence="3 4" key="1">
    <citation type="submission" date="2015-12" db="EMBL/GenBank/DDBJ databases">
        <title>Phylogenomics in the description of a new species in the Pseudomonas syringae group.</title>
        <authorList>
            <person name="Busquets A."/>
            <person name="Gomila M."/>
            <person name="Beiki F."/>
            <person name="Rahimian H."/>
            <person name="Mulet M."/>
            <person name="Sanchez D."/>
            <person name="Garcia-Valdes E."/>
            <person name="Lalucat J."/>
        </authorList>
    </citation>
    <scope>NUCLEOTIDE SEQUENCE [LARGE SCALE GENOMIC DNA]</scope>
    <source>
        <strain evidence="3 4">S25</strain>
    </source>
</reference>
<protein>
    <recommendedName>
        <fullName evidence="5">Prophage endopeptidase</fullName>
    </recommendedName>
</protein>
<organism evidence="3 4">
    <name type="scientific">Pseudomonas maioricensis</name>
    <dbReference type="NCBI Taxonomy" id="1766623"/>
    <lineage>
        <taxon>Bacteria</taxon>
        <taxon>Pseudomonadati</taxon>
        <taxon>Pseudomonadota</taxon>
        <taxon>Gammaproteobacteria</taxon>
        <taxon>Pseudomonadales</taxon>
        <taxon>Pseudomonadaceae</taxon>
        <taxon>Pseudomonas</taxon>
    </lineage>
</organism>
<keyword evidence="2" id="KW-0472">Membrane</keyword>
<evidence type="ECO:0008006" key="5">
    <source>
        <dbReference type="Google" id="ProtNLM"/>
    </source>
</evidence>
<keyword evidence="1" id="KW-0175">Coiled coil</keyword>
<dbReference type="RefSeq" id="WP_243246971.1">
    <property type="nucleotide sequence ID" value="NZ_LOHG01000008.1"/>
</dbReference>
<evidence type="ECO:0000256" key="2">
    <source>
        <dbReference type="SAM" id="Phobius"/>
    </source>
</evidence>
<proteinExistence type="predicted"/>
<keyword evidence="2" id="KW-1133">Transmembrane helix</keyword>
<sequence length="183" mass="20778">MSTQNEPKAPWTVRWNLRDGAVIAALIGGVVSWGIYWSAALDERSQLRSDVRHLTDSINELRKDLDAQRLENKQLNDLYRQSQMDLATKDYRLAETEKKLSSTGNDAIAAKTEAEKYKALTASDKRCKPYRDEIFHLEAQLNMSRADVFSPKGEERKEALEALKRTKDTLDQCMGFRPGVSGN</sequence>
<evidence type="ECO:0000256" key="1">
    <source>
        <dbReference type="SAM" id="Coils"/>
    </source>
</evidence>
<gene>
    <name evidence="3" type="ORF">AUC61_14525</name>
</gene>
<feature type="coiled-coil region" evidence="1">
    <location>
        <begin position="44"/>
        <end position="78"/>
    </location>
</feature>
<dbReference type="EMBL" id="LOHG01000008">
    <property type="protein sequence ID" value="MCI8210750.1"/>
    <property type="molecule type" value="Genomic_DNA"/>
</dbReference>
<evidence type="ECO:0000313" key="3">
    <source>
        <dbReference type="EMBL" id="MCI8210750.1"/>
    </source>
</evidence>
<keyword evidence="4" id="KW-1185">Reference proteome</keyword>
<name>A0ABS9ZJJ1_9PSED</name>
<dbReference type="Proteomes" id="UP001320513">
    <property type="component" value="Unassembled WGS sequence"/>
</dbReference>
<evidence type="ECO:0000313" key="4">
    <source>
        <dbReference type="Proteomes" id="UP001320513"/>
    </source>
</evidence>
<keyword evidence="2" id="KW-0812">Transmembrane</keyword>
<accession>A0ABS9ZJJ1</accession>
<comment type="caution">
    <text evidence="3">The sequence shown here is derived from an EMBL/GenBank/DDBJ whole genome shotgun (WGS) entry which is preliminary data.</text>
</comment>